<evidence type="ECO:0000313" key="3">
    <source>
        <dbReference type="WBParaSite" id="SBAD_0001135801-mRNA-1"/>
    </source>
</evidence>
<evidence type="ECO:0000313" key="2">
    <source>
        <dbReference type="Proteomes" id="UP000270296"/>
    </source>
</evidence>
<organism evidence="3">
    <name type="scientific">Soboliphyme baturini</name>
    <dbReference type="NCBI Taxonomy" id="241478"/>
    <lineage>
        <taxon>Eukaryota</taxon>
        <taxon>Metazoa</taxon>
        <taxon>Ecdysozoa</taxon>
        <taxon>Nematoda</taxon>
        <taxon>Enoplea</taxon>
        <taxon>Dorylaimia</taxon>
        <taxon>Dioctophymatida</taxon>
        <taxon>Dioctophymatoidea</taxon>
        <taxon>Soboliphymatidae</taxon>
        <taxon>Soboliphyme</taxon>
    </lineage>
</organism>
<dbReference type="Proteomes" id="UP000270296">
    <property type="component" value="Unassembled WGS sequence"/>
</dbReference>
<protein>
    <submittedName>
        <fullName evidence="3">Secreted protein</fullName>
    </submittedName>
</protein>
<dbReference type="WBParaSite" id="SBAD_0001135801-mRNA-1">
    <property type="protein sequence ID" value="SBAD_0001135801-mRNA-1"/>
    <property type="gene ID" value="SBAD_0001135801"/>
</dbReference>
<proteinExistence type="predicted"/>
<reference evidence="1 2" key="2">
    <citation type="submission" date="2018-11" db="EMBL/GenBank/DDBJ databases">
        <authorList>
            <consortium name="Pathogen Informatics"/>
        </authorList>
    </citation>
    <scope>NUCLEOTIDE SEQUENCE [LARGE SCALE GENOMIC DNA]</scope>
</reference>
<gene>
    <name evidence="1" type="ORF">SBAD_LOCUS10982</name>
</gene>
<evidence type="ECO:0000313" key="1">
    <source>
        <dbReference type="EMBL" id="VDP36187.1"/>
    </source>
</evidence>
<dbReference type="EMBL" id="UZAM01014879">
    <property type="protein sequence ID" value="VDP36187.1"/>
    <property type="molecule type" value="Genomic_DNA"/>
</dbReference>
<keyword evidence="2" id="KW-1185">Reference proteome</keyword>
<sequence>MRCLVESLKHILMARLSDLSASRRRSWISFRWKSAFSSVADGRRLSLNDRLTSSNERGDDVEGG</sequence>
<name>A0A183J534_9BILA</name>
<dbReference type="AlphaFoldDB" id="A0A183J534"/>
<reference evidence="3" key="1">
    <citation type="submission" date="2016-06" db="UniProtKB">
        <authorList>
            <consortium name="WormBaseParasite"/>
        </authorList>
    </citation>
    <scope>IDENTIFICATION</scope>
</reference>
<accession>A0A183J534</accession>